<dbReference type="Proteomes" id="UP000317624">
    <property type="component" value="Unassembled WGS sequence"/>
</dbReference>
<dbReference type="OrthoDB" id="9812729at2"/>
<keyword evidence="3" id="KW-1185">Reference proteome</keyword>
<sequence length="312" mass="35493">MPAPALDLAAIRSFENLELLARQLVDGFITGLHQSPYHGFSVEFSEHRLYNPGESTRHMDWKVFARTDKLFVKRYEEETNLRAHLLLDVSPSMYYPAPGYDKLKFSVLAAAALTTLLQRQRDAVGLVTFGEQIELQTPVRSTTAHRHTLLLTLQQLLERPAPAPGTRRPAATTDVAGVLHAIAQQIPKRSLVIVFSDMLGRGAQEQEAALAALQHLRHQHHEVLLFHILDRATESSFDFQDRPYIFEDVETGEEVRLQPSQVREQYRVAMQRFEQDLALRCGQLKIDFVPVDVREPFAKVLHAYLVKRGKAQ</sequence>
<evidence type="ECO:0000259" key="1">
    <source>
        <dbReference type="Pfam" id="PF01882"/>
    </source>
</evidence>
<dbReference type="Pfam" id="PF01882">
    <property type="entry name" value="DUF58"/>
    <property type="match status" value="1"/>
</dbReference>
<gene>
    <name evidence="2" type="ORF">FNT36_05005</name>
</gene>
<organism evidence="2 3">
    <name type="scientific">Hymenobacter setariae</name>
    <dbReference type="NCBI Taxonomy" id="2594794"/>
    <lineage>
        <taxon>Bacteria</taxon>
        <taxon>Pseudomonadati</taxon>
        <taxon>Bacteroidota</taxon>
        <taxon>Cytophagia</taxon>
        <taxon>Cytophagales</taxon>
        <taxon>Hymenobacteraceae</taxon>
        <taxon>Hymenobacter</taxon>
    </lineage>
</organism>
<evidence type="ECO:0000313" key="3">
    <source>
        <dbReference type="Proteomes" id="UP000317624"/>
    </source>
</evidence>
<dbReference type="RefSeq" id="WP_144844950.1">
    <property type="nucleotide sequence ID" value="NZ_VMRJ01000001.1"/>
</dbReference>
<dbReference type="PANTHER" id="PTHR33608:SF7">
    <property type="entry name" value="DUF58 DOMAIN-CONTAINING PROTEIN"/>
    <property type="match status" value="1"/>
</dbReference>
<dbReference type="Gene3D" id="3.40.50.410">
    <property type="entry name" value="von Willebrand factor, type A domain"/>
    <property type="match status" value="1"/>
</dbReference>
<dbReference type="InterPro" id="IPR002881">
    <property type="entry name" value="DUF58"/>
</dbReference>
<dbReference type="SUPFAM" id="SSF53300">
    <property type="entry name" value="vWA-like"/>
    <property type="match status" value="1"/>
</dbReference>
<evidence type="ECO:0000313" key="2">
    <source>
        <dbReference type="EMBL" id="TVT43447.1"/>
    </source>
</evidence>
<feature type="domain" description="DUF58" evidence="1">
    <location>
        <begin position="46"/>
        <end position="272"/>
    </location>
</feature>
<name>A0A558C429_9BACT</name>
<reference evidence="2 3" key="1">
    <citation type="submission" date="2019-07" db="EMBL/GenBank/DDBJ databases">
        <title>Hymenobacter sp. straun FUR1 Genome sequencing and assembly.</title>
        <authorList>
            <person name="Chhetri G."/>
        </authorList>
    </citation>
    <scope>NUCLEOTIDE SEQUENCE [LARGE SCALE GENOMIC DNA]</scope>
    <source>
        <strain evidence="2 3">Fur1</strain>
    </source>
</reference>
<dbReference type="EMBL" id="VMRJ01000001">
    <property type="protein sequence ID" value="TVT43447.1"/>
    <property type="molecule type" value="Genomic_DNA"/>
</dbReference>
<dbReference type="InterPro" id="IPR036465">
    <property type="entry name" value="vWFA_dom_sf"/>
</dbReference>
<proteinExistence type="predicted"/>
<dbReference type="PANTHER" id="PTHR33608">
    <property type="entry name" value="BLL2464 PROTEIN"/>
    <property type="match status" value="1"/>
</dbReference>
<comment type="caution">
    <text evidence="2">The sequence shown here is derived from an EMBL/GenBank/DDBJ whole genome shotgun (WGS) entry which is preliminary data.</text>
</comment>
<protein>
    <submittedName>
        <fullName evidence="2">DUF58 domain-containing protein</fullName>
    </submittedName>
</protein>
<accession>A0A558C429</accession>
<dbReference type="AlphaFoldDB" id="A0A558C429"/>